<keyword evidence="6 9" id="KW-0812">Transmembrane</keyword>
<keyword evidence="3 9" id="KW-0813">Transport</keyword>
<keyword evidence="7 9" id="KW-1133">Transmembrane helix</keyword>
<protein>
    <submittedName>
        <fullName evidence="11">Binding-protein-dependent transport systems inner membrane component</fullName>
    </submittedName>
</protein>
<dbReference type="HOGENOM" id="CLU_643572_0_0_9"/>
<dbReference type="GO" id="GO:0015423">
    <property type="term" value="F:ABC-type maltose transporter activity"/>
    <property type="evidence" value="ECO:0007669"/>
    <property type="project" value="TreeGrafter"/>
</dbReference>
<accession>A9KT39</accession>
<gene>
    <name evidence="11" type="ordered locus">Cphy_1881</name>
</gene>
<dbReference type="PANTHER" id="PTHR32243">
    <property type="entry name" value="MALTOSE TRANSPORT SYSTEM PERMEASE-RELATED"/>
    <property type="match status" value="1"/>
</dbReference>
<dbReference type="PROSITE" id="PS50928">
    <property type="entry name" value="ABC_TM1"/>
    <property type="match status" value="1"/>
</dbReference>
<comment type="similarity">
    <text evidence="2">Belongs to the binding-protein-dependent transport system permease family. MalFG subfamily.</text>
</comment>
<dbReference type="PANTHER" id="PTHR32243:SF50">
    <property type="entry name" value="MALTOSE_MALTODEXTRIN TRANSPORT SYSTEM PERMEASE PROTEIN MALG"/>
    <property type="match status" value="1"/>
</dbReference>
<dbReference type="AlphaFoldDB" id="A9KT39"/>
<dbReference type="Pfam" id="PF00528">
    <property type="entry name" value="BPD_transp_1"/>
    <property type="match status" value="1"/>
</dbReference>
<feature type="transmembrane region" description="Helical" evidence="9">
    <location>
        <begin position="134"/>
        <end position="153"/>
    </location>
</feature>
<evidence type="ECO:0000313" key="11">
    <source>
        <dbReference type="EMBL" id="ABX42250.1"/>
    </source>
</evidence>
<feature type="transmembrane region" description="Helical" evidence="9">
    <location>
        <begin position="60"/>
        <end position="84"/>
    </location>
</feature>
<dbReference type="Gene3D" id="1.10.3720.10">
    <property type="entry name" value="MetI-like"/>
    <property type="match status" value="1"/>
</dbReference>
<feature type="transmembrane region" description="Helical" evidence="9">
    <location>
        <begin position="218"/>
        <end position="242"/>
    </location>
</feature>
<dbReference type="KEGG" id="cpy:Cphy_1881"/>
<feature type="transmembrane region" description="Helical" evidence="9">
    <location>
        <begin position="96"/>
        <end position="114"/>
    </location>
</feature>
<evidence type="ECO:0000256" key="4">
    <source>
        <dbReference type="ARBA" id="ARBA00022475"/>
    </source>
</evidence>
<organism evidence="11 12">
    <name type="scientific">Lachnoclostridium phytofermentans (strain ATCC 700394 / DSM 18823 / ISDg)</name>
    <name type="common">Clostridium phytofermentans</name>
    <dbReference type="NCBI Taxonomy" id="357809"/>
    <lineage>
        <taxon>Bacteria</taxon>
        <taxon>Bacillati</taxon>
        <taxon>Bacillota</taxon>
        <taxon>Clostridia</taxon>
        <taxon>Lachnospirales</taxon>
        <taxon>Lachnospiraceae</taxon>
    </lineage>
</organism>
<feature type="transmembrane region" description="Helical" evidence="9">
    <location>
        <begin position="284"/>
        <end position="305"/>
    </location>
</feature>
<feature type="transmembrane region" description="Helical" evidence="9">
    <location>
        <begin position="12"/>
        <end position="32"/>
    </location>
</feature>
<name>A9KT39_LACP7</name>
<keyword evidence="5" id="KW-0762">Sugar transport</keyword>
<sequence length="426" mass="47508">MSKNLVGLNVKSLKKIPVVGLLLMISILLPFIEIPSEGIKVSGIKILLEAINRFDHGNSFVILCTLLLIGVSYLCMLITSVLLSLKPSKTSVKFSIFTYIYSFTSSVILLFTVTKVINSSGILSVKFLVKYLSFGYWILFLGSLIGLALSLRAAKINPGYIVLIILSIVWLFPIVWIVMTSFRGESGSYTSYFLPKELTFKNYIVLLTDSSKFPYLRWFGNTLLVSVCSCVLTTFIVLSTAFTLSRIRFSGRKLFMNVVLILGMFPGFMSMIAVYYILKGMQLTQSLIALILVYSGGAAMTYYIAKGFFDTIPKALDEAACIDGATKWQVFTKITIPISKPIIIYTVLISFISPWTDYIFAKVIMGDDYKNYTVALGLFTMLSRENIDKWYTRFAAGAVLISIPIALLFILLQKYYVEGLSGSVKG</sequence>
<feature type="domain" description="ABC transmembrane type-1" evidence="10">
    <location>
        <begin position="219"/>
        <end position="412"/>
    </location>
</feature>
<comment type="subcellular location">
    <subcellularLocation>
        <location evidence="1 9">Cell membrane</location>
        <topology evidence="1 9">Multi-pass membrane protein</topology>
    </subcellularLocation>
</comment>
<keyword evidence="12" id="KW-1185">Reference proteome</keyword>
<evidence type="ECO:0000259" key="10">
    <source>
        <dbReference type="PROSITE" id="PS50928"/>
    </source>
</evidence>
<dbReference type="InterPro" id="IPR050901">
    <property type="entry name" value="BP-dep_ABC_trans_perm"/>
</dbReference>
<evidence type="ECO:0000256" key="5">
    <source>
        <dbReference type="ARBA" id="ARBA00022597"/>
    </source>
</evidence>
<feature type="transmembrane region" description="Helical" evidence="9">
    <location>
        <begin position="390"/>
        <end position="412"/>
    </location>
</feature>
<evidence type="ECO:0000256" key="7">
    <source>
        <dbReference type="ARBA" id="ARBA00022989"/>
    </source>
</evidence>
<proteinExistence type="inferred from homology"/>
<evidence type="ECO:0000256" key="8">
    <source>
        <dbReference type="ARBA" id="ARBA00023136"/>
    </source>
</evidence>
<dbReference type="SUPFAM" id="SSF161098">
    <property type="entry name" value="MetI-like"/>
    <property type="match status" value="1"/>
</dbReference>
<reference evidence="12" key="1">
    <citation type="submission" date="2007-11" db="EMBL/GenBank/DDBJ databases">
        <title>Complete genome sequence of Clostridium phytofermentans ISDg.</title>
        <authorList>
            <person name="Leschine S.B."/>
            <person name="Warnick T.A."/>
            <person name="Blanchard J.L."/>
            <person name="Schnell D.J."/>
            <person name="Petit E.L."/>
            <person name="LaTouf W.G."/>
            <person name="Copeland A."/>
            <person name="Lucas S."/>
            <person name="Lapidus A."/>
            <person name="Barry K."/>
            <person name="Glavina del Rio T."/>
            <person name="Dalin E."/>
            <person name="Tice H."/>
            <person name="Pitluck S."/>
            <person name="Kiss H."/>
            <person name="Brettin T."/>
            <person name="Bruce D."/>
            <person name="Detter J.C."/>
            <person name="Han C."/>
            <person name="Kuske C."/>
            <person name="Schmutz J."/>
            <person name="Larimer F."/>
            <person name="Land M."/>
            <person name="Hauser L."/>
            <person name="Kyrpides N."/>
            <person name="Kim E.A."/>
            <person name="Richardson P."/>
        </authorList>
    </citation>
    <scope>NUCLEOTIDE SEQUENCE [LARGE SCALE GENOMIC DNA]</scope>
    <source>
        <strain evidence="12">ATCC 700394 / DSM 18823 / ISDg</strain>
    </source>
</reference>
<dbReference type="InterPro" id="IPR035906">
    <property type="entry name" value="MetI-like_sf"/>
</dbReference>
<dbReference type="EMBL" id="CP000885">
    <property type="protein sequence ID" value="ABX42250.1"/>
    <property type="molecule type" value="Genomic_DNA"/>
</dbReference>
<dbReference type="eggNOG" id="COG3833">
    <property type="taxonomic scope" value="Bacteria"/>
</dbReference>
<dbReference type="STRING" id="357809.Cphy_1881"/>
<keyword evidence="8 9" id="KW-0472">Membrane</keyword>
<dbReference type="Proteomes" id="UP000000370">
    <property type="component" value="Chromosome"/>
</dbReference>
<feature type="transmembrane region" description="Helical" evidence="9">
    <location>
        <begin position="254"/>
        <end position="278"/>
    </location>
</feature>
<feature type="transmembrane region" description="Helical" evidence="9">
    <location>
        <begin position="160"/>
        <end position="179"/>
    </location>
</feature>
<keyword evidence="4" id="KW-1003">Cell membrane</keyword>
<dbReference type="CDD" id="cd06261">
    <property type="entry name" value="TM_PBP2"/>
    <property type="match status" value="1"/>
</dbReference>
<dbReference type="GO" id="GO:0005886">
    <property type="term" value="C:plasma membrane"/>
    <property type="evidence" value="ECO:0007669"/>
    <property type="project" value="UniProtKB-SubCell"/>
</dbReference>
<dbReference type="InterPro" id="IPR000515">
    <property type="entry name" value="MetI-like"/>
</dbReference>
<evidence type="ECO:0000256" key="6">
    <source>
        <dbReference type="ARBA" id="ARBA00022692"/>
    </source>
</evidence>
<evidence type="ECO:0000256" key="1">
    <source>
        <dbReference type="ARBA" id="ARBA00004651"/>
    </source>
</evidence>
<evidence type="ECO:0000256" key="3">
    <source>
        <dbReference type="ARBA" id="ARBA00022448"/>
    </source>
</evidence>
<evidence type="ECO:0000256" key="9">
    <source>
        <dbReference type="RuleBase" id="RU363032"/>
    </source>
</evidence>
<dbReference type="GO" id="GO:0042956">
    <property type="term" value="P:maltodextrin transmembrane transport"/>
    <property type="evidence" value="ECO:0007669"/>
    <property type="project" value="TreeGrafter"/>
</dbReference>
<evidence type="ECO:0000313" key="12">
    <source>
        <dbReference type="Proteomes" id="UP000000370"/>
    </source>
</evidence>
<evidence type="ECO:0000256" key="2">
    <source>
        <dbReference type="ARBA" id="ARBA00009047"/>
    </source>
</evidence>